<evidence type="ECO:0000313" key="2">
    <source>
        <dbReference type="Proteomes" id="UP000011682"/>
    </source>
</evidence>
<dbReference type="RefSeq" id="WP_002622426.1">
    <property type="nucleotide sequence ID" value="NZ_ANAH02000010.1"/>
</dbReference>
<proteinExistence type="predicted"/>
<gene>
    <name evidence="1" type="ORF">D187_001285</name>
</gene>
<dbReference type="PROSITE" id="PS51257">
    <property type="entry name" value="PROKAR_LIPOPROTEIN"/>
    <property type="match status" value="1"/>
</dbReference>
<dbReference type="EMBL" id="ANAH02000010">
    <property type="protein sequence ID" value="EPX61502.1"/>
    <property type="molecule type" value="Genomic_DNA"/>
</dbReference>
<name>S9PGH7_CYSF2</name>
<evidence type="ECO:0000313" key="1">
    <source>
        <dbReference type="EMBL" id="EPX61502.1"/>
    </source>
</evidence>
<keyword evidence="2" id="KW-1185">Reference proteome</keyword>
<sequence length="625" mass="67473">MRVDSRMWRVGLVLAGLLAACTPRPSPADAGTGVVPLPDVYEDNDTVPSTLSLVPEGEGLSVHVEANLTTDQDTDRFVFQVPASANGGPKILSVRLTLDNQPPLPGLVQPSLTVLTGEEGQEASAAVVVAPNPTRTDPVDLGRVLQVSPGRVQLVVRAHPPLTPPESQPVTLNAPYTLEVRLYEQLDENEPNDTTTERGLVRIDSPSGTPYLIKGRLEHSTDQDYLPLRLASFSSGQGREPPTRLHYKVSWSQTPGRFPPLPGRSARRVQVLSEVEGSTPVSERAVQCRTKPTTCPKDGEGEPDILERVNALCESALCLRSERNESASHPNLENFEGVIPIPSHSTELELYVHVSNEGTDQADDREYTVELRWSRDPDEESREEPRTVPMAMDLPTSSGFPVPPANATVLSGTLGHGHGRLNALQSPSAGGIRGAHDYDAVPGDVDTYVIDIPPQDPSAGPLDRTWELQWQVGLLPDGASVHGLALDVLFCDGNQPGKNEACTQVGTSAGKPFTLMYEPAPRPAWHGAGPPELLYTRAVEGNTETVTARAQGCFCLEPRFIRGGKLYVNVTAADRRRYEDVSYSVRMALTSYPQSYLAADGILRSCPAPAPAPEGGYQPGCQFAR</sequence>
<accession>S9PGH7</accession>
<dbReference type="AlphaFoldDB" id="S9PGH7"/>
<keyword evidence="1" id="KW-0449">Lipoprotein</keyword>
<dbReference type="Proteomes" id="UP000011682">
    <property type="component" value="Unassembled WGS sequence"/>
</dbReference>
<comment type="caution">
    <text evidence="1">The sequence shown here is derived from an EMBL/GenBank/DDBJ whole genome shotgun (WGS) entry which is preliminary data.</text>
</comment>
<reference evidence="1" key="1">
    <citation type="submission" date="2013-05" db="EMBL/GenBank/DDBJ databases">
        <title>Genome assembly of Cystobacter fuscus DSM 2262.</title>
        <authorList>
            <person name="Sharma G."/>
            <person name="Khatri I."/>
            <person name="Kaur C."/>
            <person name="Mayilraj S."/>
            <person name="Subramanian S."/>
        </authorList>
    </citation>
    <scope>NUCLEOTIDE SEQUENCE [LARGE SCALE GENOMIC DNA]</scope>
    <source>
        <strain evidence="1">DSM 2262</strain>
    </source>
</reference>
<organism evidence="1 2">
    <name type="scientific">Cystobacter fuscus (strain ATCC 25194 / DSM 2262 / NBRC 100088 / M29)</name>
    <dbReference type="NCBI Taxonomy" id="1242864"/>
    <lineage>
        <taxon>Bacteria</taxon>
        <taxon>Pseudomonadati</taxon>
        <taxon>Myxococcota</taxon>
        <taxon>Myxococcia</taxon>
        <taxon>Myxococcales</taxon>
        <taxon>Cystobacterineae</taxon>
        <taxon>Archangiaceae</taxon>
        <taxon>Cystobacter</taxon>
    </lineage>
</organism>
<dbReference type="OrthoDB" id="5377253at2"/>
<protein>
    <submittedName>
        <fullName evidence="1">Lipoprotein</fullName>
    </submittedName>
</protein>